<proteinExistence type="predicted"/>
<reference evidence="2 3" key="1">
    <citation type="journal article" date="2015" name="Genome Biol. Evol.">
        <title>Comparative Genomics of a Bacterivorous Green Alga Reveals Evolutionary Causalities and Consequences of Phago-Mixotrophic Mode of Nutrition.</title>
        <authorList>
            <person name="Burns J.A."/>
            <person name="Paasch A."/>
            <person name="Narechania A."/>
            <person name="Kim E."/>
        </authorList>
    </citation>
    <scope>NUCLEOTIDE SEQUENCE [LARGE SCALE GENOMIC DNA]</scope>
    <source>
        <strain evidence="2 3">PLY_AMNH</strain>
    </source>
</reference>
<accession>A0AAE0KS64</accession>
<evidence type="ECO:0000313" key="3">
    <source>
        <dbReference type="Proteomes" id="UP001190700"/>
    </source>
</evidence>
<protein>
    <submittedName>
        <fullName evidence="2">Uncharacterized protein</fullName>
    </submittedName>
</protein>
<feature type="region of interest" description="Disordered" evidence="1">
    <location>
        <begin position="129"/>
        <end position="176"/>
    </location>
</feature>
<dbReference type="AlphaFoldDB" id="A0AAE0KS64"/>
<dbReference type="Proteomes" id="UP001190700">
    <property type="component" value="Unassembled WGS sequence"/>
</dbReference>
<feature type="non-terminal residue" evidence="2">
    <location>
        <position position="1"/>
    </location>
</feature>
<sequence length="176" mass="20178">VRMLKQNQYSVWVSYSSPNDQSLEPSLIFLDEDELAQRTVIAALAQHQVIAVLLAVRHGHPYIAHTKSLVKCNFTDMLCEEKFCAVPENCACYKGPDETCLSHDEWQKAVIATDQMVLEAEVKAQQIQQERMQSKHEQGDQKNMERYTKDLAAQESLQQMTVQNMRRKRPKKGARG</sequence>
<name>A0AAE0KS64_9CHLO</name>
<dbReference type="EMBL" id="LGRX02019495">
    <property type="protein sequence ID" value="KAK3258485.1"/>
    <property type="molecule type" value="Genomic_DNA"/>
</dbReference>
<organism evidence="2 3">
    <name type="scientific">Cymbomonas tetramitiformis</name>
    <dbReference type="NCBI Taxonomy" id="36881"/>
    <lineage>
        <taxon>Eukaryota</taxon>
        <taxon>Viridiplantae</taxon>
        <taxon>Chlorophyta</taxon>
        <taxon>Pyramimonadophyceae</taxon>
        <taxon>Pyramimonadales</taxon>
        <taxon>Pyramimonadaceae</taxon>
        <taxon>Cymbomonas</taxon>
    </lineage>
</organism>
<keyword evidence="3" id="KW-1185">Reference proteome</keyword>
<evidence type="ECO:0000256" key="1">
    <source>
        <dbReference type="SAM" id="MobiDB-lite"/>
    </source>
</evidence>
<gene>
    <name evidence="2" type="ORF">CYMTET_32462</name>
</gene>
<evidence type="ECO:0000313" key="2">
    <source>
        <dbReference type="EMBL" id="KAK3258485.1"/>
    </source>
</evidence>
<comment type="caution">
    <text evidence="2">The sequence shown here is derived from an EMBL/GenBank/DDBJ whole genome shotgun (WGS) entry which is preliminary data.</text>
</comment>
<feature type="compositionally biased region" description="Basic and acidic residues" evidence="1">
    <location>
        <begin position="132"/>
        <end position="149"/>
    </location>
</feature>
<feature type="compositionally biased region" description="Basic residues" evidence="1">
    <location>
        <begin position="165"/>
        <end position="176"/>
    </location>
</feature>
<feature type="compositionally biased region" description="Polar residues" evidence="1">
    <location>
        <begin position="155"/>
        <end position="164"/>
    </location>
</feature>